<gene>
    <name evidence="13" type="ORF">PIBRA_LOCUS8794</name>
</gene>
<feature type="transmembrane region" description="Helical" evidence="10">
    <location>
        <begin position="480"/>
        <end position="499"/>
    </location>
</feature>
<evidence type="ECO:0000256" key="9">
    <source>
        <dbReference type="ARBA" id="ARBA00052530"/>
    </source>
</evidence>
<dbReference type="Gene3D" id="3.40.50.720">
    <property type="entry name" value="NAD(P)-binding Rossmann-like Domain"/>
    <property type="match status" value="1"/>
</dbReference>
<comment type="catalytic activity">
    <reaction evidence="9 10">
        <text>a long-chain fatty acyl-CoA + 2 NADPH + 2 H(+) = a long-chain primary fatty alcohol + 2 NADP(+) + CoA</text>
        <dbReference type="Rhea" id="RHEA:52716"/>
        <dbReference type="ChEBI" id="CHEBI:15378"/>
        <dbReference type="ChEBI" id="CHEBI:57287"/>
        <dbReference type="ChEBI" id="CHEBI:57783"/>
        <dbReference type="ChEBI" id="CHEBI:58349"/>
        <dbReference type="ChEBI" id="CHEBI:77396"/>
        <dbReference type="ChEBI" id="CHEBI:83139"/>
        <dbReference type="EC" id="1.2.1.84"/>
    </reaction>
</comment>
<dbReference type="SUPFAM" id="SSF51735">
    <property type="entry name" value="NAD(P)-binding Rossmann-fold domains"/>
    <property type="match status" value="1"/>
</dbReference>
<proteinExistence type="inferred from homology"/>
<dbReference type="CDD" id="cd05236">
    <property type="entry name" value="FAR-N_SDR_e"/>
    <property type="match status" value="1"/>
</dbReference>
<dbReference type="PANTHER" id="PTHR11011:SF116">
    <property type="entry name" value="FATTY ACYL-COA REDUCTASE CG5065-RELATED"/>
    <property type="match status" value="1"/>
</dbReference>
<accession>A0A9P0XEX2</accession>
<dbReference type="AlphaFoldDB" id="A0A9P0XEX2"/>
<keyword evidence="4 10" id="KW-0812">Transmembrane</keyword>
<feature type="domain" description="Fatty acyl-CoA reductase C-terminal" evidence="11">
    <location>
        <begin position="369"/>
        <end position="459"/>
    </location>
</feature>
<dbReference type="FunFam" id="3.40.50.720:FF:000143">
    <property type="entry name" value="Fatty acyl-CoA reductase"/>
    <property type="match status" value="1"/>
</dbReference>
<dbReference type="Pfam" id="PF03015">
    <property type="entry name" value="Sterile"/>
    <property type="match status" value="1"/>
</dbReference>
<dbReference type="InterPro" id="IPR013120">
    <property type="entry name" value="FAR_NAD-bd"/>
</dbReference>
<evidence type="ECO:0000256" key="4">
    <source>
        <dbReference type="ARBA" id="ARBA00022692"/>
    </source>
</evidence>
<dbReference type="GO" id="GO:0005777">
    <property type="term" value="C:peroxisome"/>
    <property type="evidence" value="ECO:0007669"/>
    <property type="project" value="TreeGrafter"/>
</dbReference>
<keyword evidence="8 10" id="KW-0472">Membrane</keyword>
<evidence type="ECO:0000313" key="13">
    <source>
        <dbReference type="EMBL" id="CAH4032409.1"/>
    </source>
</evidence>
<evidence type="ECO:0000259" key="12">
    <source>
        <dbReference type="Pfam" id="PF07993"/>
    </source>
</evidence>
<keyword evidence="10" id="KW-0560">Oxidoreductase</keyword>
<reference evidence="13" key="1">
    <citation type="submission" date="2022-05" db="EMBL/GenBank/DDBJ databases">
        <authorList>
            <person name="Okamura Y."/>
        </authorList>
    </citation>
    <scope>NUCLEOTIDE SEQUENCE</scope>
</reference>
<dbReference type="CDD" id="cd09071">
    <property type="entry name" value="FAR_C"/>
    <property type="match status" value="1"/>
</dbReference>
<dbReference type="InterPro" id="IPR033640">
    <property type="entry name" value="FAR_C"/>
</dbReference>
<evidence type="ECO:0000256" key="2">
    <source>
        <dbReference type="ARBA" id="ARBA00005928"/>
    </source>
</evidence>
<evidence type="ECO:0000256" key="5">
    <source>
        <dbReference type="ARBA" id="ARBA00022857"/>
    </source>
</evidence>
<keyword evidence="7 10" id="KW-0443">Lipid metabolism</keyword>
<name>A0A9P0XEX2_PIEBR</name>
<dbReference type="GO" id="GO:0035336">
    <property type="term" value="P:long-chain fatty-acyl-CoA metabolic process"/>
    <property type="evidence" value="ECO:0007669"/>
    <property type="project" value="TreeGrafter"/>
</dbReference>
<evidence type="ECO:0000256" key="3">
    <source>
        <dbReference type="ARBA" id="ARBA00022516"/>
    </source>
</evidence>
<organism evidence="13 14">
    <name type="scientific">Pieris brassicae</name>
    <name type="common">White butterfly</name>
    <name type="synonym">Large white butterfly</name>
    <dbReference type="NCBI Taxonomy" id="7116"/>
    <lineage>
        <taxon>Eukaryota</taxon>
        <taxon>Metazoa</taxon>
        <taxon>Ecdysozoa</taxon>
        <taxon>Arthropoda</taxon>
        <taxon>Hexapoda</taxon>
        <taxon>Insecta</taxon>
        <taxon>Pterygota</taxon>
        <taxon>Neoptera</taxon>
        <taxon>Endopterygota</taxon>
        <taxon>Lepidoptera</taxon>
        <taxon>Glossata</taxon>
        <taxon>Ditrysia</taxon>
        <taxon>Papilionoidea</taxon>
        <taxon>Pieridae</taxon>
        <taxon>Pierinae</taxon>
        <taxon>Pieris</taxon>
    </lineage>
</organism>
<dbReference type="InterPro" id="IPR026055">
    <property type="entry name" value="FAR"/>
</dbReference>
<dbReference type="GO" id="GO:0080019">
    <property type="term" value="F:alcohol-forming very long-chain fatty acyl-CoA reductase activity"/>
    <property type="evidence" value="ECO:0007669"/>
    <property type="project" value="InterPro"/>
</dbReference>
<protein>
    <recommendedName>
        <fullName evidence="10">Fatty acyl-CoA reductase</fullName>
        <ecNumber evidence="10">1.2.1.84</ecNumber>
    </recommendedName>
</protein>
<dbReference type="EC" id="1.2.1.84" evidence="10"/>
<dbReference type="PANTHER" id="PTHR11011">
    <property type="entry name" value="MALE STERILITY PROTEIN 2-RELATED"/>
    <property type="match status" value="1"/>
</dbReference>
<sequence>MKARRKVILLYNSEMATVNDFYYDKSIFITGGTGFIGKVLVEKLLRCCDVRRIYLLIRPRGGQGMKLRMRQYISSRAFDNIRADPHIFNKLHMIRGDLLSENLGLSAQDKQILQDDCQIIFHCAAQVKFDANIRDAVNMNVAGVQRMLELAATLNRVEVFVHLSTTYCRADLPVLEEVLYPAKHQPSDVIHATQWMDLDTLSLMEKKLIAPQPNTYSYTKSLAEELVSQYAGKFPIAIARPSIVTASLKEPHPGWVDNMNGPTGIIVGAGKGVIRSMLCDHKQEVDAMPVDLVVNGCILLAYNTALQRPKEILVFNLARSDKNPITWGEAVDLARSNVAEYPFTMPLWYPGGSPKTNKFHHYIAVLFTHLLPAYLVDFYLILAGHKPFLVAIHKRVNYGLRILQYYTVQTWRFTNERYMSLSNTISKEENEVFYTNPEVIEWNSYLRNYIKGAREFCCGENPATLPQARQLHQRLFYMDLLLKIFLICTLLYFVSYVSLKVSSIY</sequence>
<keyword evidence="3 10" id="KW-0444">Lipid biosynthesis</keyword>
<evidence type="ECO:0000256" key="6">
    <source>
        <dbReference type="ARBA" id="ARBA00022989"/>
    </source>
</evidence>
<comment type="similarity">
    <text evidence="2 10">Belongs to the fatty acyl-CoA reductase family.</text>
</comment>
<evidence type="ECO:0000259" key="11">
    <source>
        <dbReference type="Pfam" id="PF03015"/>
    </source>
</evidence>
<evidence type="ECO:0000256" key="1">
    <source>
        <dbReference type="ARBA" id="ARBA00004141"/>
    </source>
</evidence>
<comment type="caution">
    <text evidence="13">The sequence shown here is derived from an EMBL/GenBank/DDBJ whole genome shotgun (WGS) entry which is preliminary data.</text>
</comment>
<comment type="function">
    <text evidence="10">Catalyzes the reduction of fatty acyl-CoA to fatty alcohols.</text>
</comment>
<evidence type="ECO:0000256" key="10">
    <source>
        <dbReference type="RuleBase" id="RU363097"/>
    </source>
</evidence>
<keyword evidence="5 10" id="KW-0521">NADP</keyword>
<dbReference type="InterPro" id="IPR036291">
    <property type="entry name" value="NAD(P)-bd_dom_sf"/>
</dbReference>
<keyword evidence="14" id="KW-1185">Reference proteome</keyword>
<dbReference type="GO" id="GO:0102965">
    <property type="term" value="F:alcohol-forming long-chain fatty acyl-CoA reductase activity"/>
    <property type="evidence" value="ECO:0007669"/>
    <property type="project" value="UniProtKB-EC"/>
</dbReference>
<dbReference type="EMBL" id="CALOZG010000028">
    <property type="protein sequence ID" value="CAH4032409.1"/>
    <property type="molecule type" value="Genomic_DNA"/>
</dbReference>
<evidence type="ECO:0000256" key="7">
    <source>
        <dbReference type="ARBA" id="ARBA00023098"/>
    </source>
</evidence>
<dbReference type="Pfam" id="PF07993">
    <property type="entry name" value="NAD_binding_4"/>
    <property type="match status" value="1"/>
</dbReference>
<keyword evidence="6 10" id="KW-1133">Transmembrane helix</keyword>
<feature type="domain" description="Thioester reductase (TE)" evidence="12">
    <location>
        <begin position="29"/>
        <end position="295"/>
    </location>
</feature>
<dbReference type="Proteomes" id="UP001152562">
    <property type="component" value="Unassembled WGS sequence"/>
</dbReference>
<comment type="subcellular location">
    <subcellularLocation>
        <location evidence="1">Membrane</location>
        <topology evidence="1">Multi-pass membrane protein</topology>
    </subcellularLocation>
</comment>
<dbReference type="GO" id="GO:0016020">
    <property type="term" value="C:membrane"/>
    <property type="evidence" value="ECO:0007669"/>
    <property type="project" value="UniProtKB-SubCell"/>
</dbReference>
<evidence type="ECO:0000256" key="8">
    <source>
        <dbReference type="ARBA" id="ARBA00023136"/>
    </source>
</evidence>
<evidence type="ECO:0000313" key="14">
    <source>
        <dbReference type="Proteomes" id="UP001152562"/>
    </source>
</evidence>